<dbReference type="Proteomes" id="UP001501710">
    <property type="component" value="Unassembled WGS sequence"/>
</dbReference>
<dbReference type="RefSeq" id="WP_344889325.1">
    <property type="nucleotide sequence ID" value="NZ_BAABAS010000003.1"/>
</dbReference>
<gene>
    <name evidence="1" type="ORF">GCM10022254_06560</name>
</gene>
<keyword evidence="2" id="KW-1185">Reference proteome</keyword>
<evidence type="ECO:0008006" key="3">
    <source>
        <dbReference type="Google" id="ProtNLM"/>
    </source>
</evidence>
<evidence type="ECO:0000313" key="2">
    <source>
        <dbReference type="Proteomes" id="UP001501710"/>
    </source>
</evidence>
<sequence>MSQGGGGTETRHDPQRLLTAATHLDAFSDKAKSIKASADAAKSVSGHEWGAVGIAFSVNYKETAESVCDHIDMIAKFLADAEKAMTQTARTYAAANEAILGKLRKLEQDLPEPLVMGPA</sequence>
<comment type="caution">
    <text evidence="1">The sequence shown here is derived from an EMBL/GenBank/DDBJ whole genome shotgun (WGS) entry which is preliminary data.</text>
</comment>
<accession>A0ABP8BSY0</accession>
<name>A0ABP8BSY0_9ACTN</name>
<proteinExistence type="predicted"/>
<organism evidence="1 2">
    <name type="scientific">Actinomadura meridiana</name>
    <dbReference type="NCBI Taxonomy" id="559626"/>
    <lineage>
        <taxon>Bacteria</taxon>
        <taxon>Bacillati</taxon>
        <taxon>Actinomycetota</taxon>
        <taxon>Actinomycetes</taxon>
        <taxon>Streptosporangiales</taxon>
        <taxon>Thermomonosporaceae</taxon>
        <taxon>Actinomadura</taxon>
    </lineage>
</organism>
<reference evidence="2" key="1">
    <citation type="journal article" date="2019" name="Int. J. Syst. Evol. Microbiol.">
        <title>The Global Catalogue of Microorganisms (GCM) 10K type strain sequencing project: providing services to taxonomists for standard genome sequencing and annotation.</title>
        <authorList>
            <consortium name="The Broad Institute Genomics Platform"/>
            <consortium name="The Broad Institute Genome Sequencing Center for Infectious Disease"/>
            <person name="Wu L."/>
            <person name="Ma J."/>
        </authorList>
    </citation>
    <scope>NUCLEOTIDE SEQUENCE [LARGE SCALE GENOMIC DNA]</scope>
    <source>
        <strain evidence="2">JCM 17440</strain>
    </source>
</reference>
<dbReference type="EMBL" id="BAABAS010000003">
    <property type="protein sequence ID" value="GAA4225179.1"/>
    <property type="molecule type" value="Genomic_DNA"/>
</dbReference>
<evidence type="ECO:0000313" key="1">
    <source>
        <dbReference type="EMBL" id="GAA4225179.1"/>
    </source>
</evidence>
<protein>
    <recommendedName>
        <fullName evidence="3">ESX-1 secretion-associated protein</fullName>
    </recommendedName>
</protein>